<dbReference type="InParanoid" id="A0A7R8UTC2"/>
<dbReference type="OrthoDB" id="6605882at2759"/>
<feature type="compositionally biased region" description="Basic and acidic residues" evidence="1">
    <location>
        <begin position="81"/>
        <end position="92"/>
    </location>
</feature>
<feature type="region of interest" description="Disordered" evidence="1">
    <location>
        <begin position="974"/>
        <end position="1015"/>
    </location>
</feature>
<feature type="compositionally biased region" description="Low complexity" evidence="1">
    <location>
        <begin position="741"/>
        <end position="762"/>
    </location>
</feature>
<dbReference type="EMBL" id="LR899011">
    <property type="protein sequence ID" value="CAD7086375.1"/>
    <property type="molecule type" value="Genomic_DNA"/>
</dbReference>
<feature type="compositionally biased region" description="Acidic residues" evidence="1">
    <location>
        <begin position="483"/>
        <end position="493"/>
    </location>
</feature>
<feature type="compositionally biased region" description="Polar residues" evidence="1">
    <location>
        <begin position="1051"/>
        <end position="1060"/>
    </location>
</feature>
<feature type="compositionally biased region" description="Acidic residues" evidence="1">
    <location>
        <begin position="1005"/>
        <end position="1014"/>
    </location>
</feature>
<feature type="region of interest" description="Disordered" evidence="1">
    <location>
        <begin position="451"/>
        <end position="654"/>
    </location>
</feature>
<evidence type="ECO:0000313" key="2">
    <source>
        <dbReference type="EMBL" id="CAD7086375.1"/>
    </source>
</evidence>
<feature type="compositionally biased region" description="Low complexity" evidence="1">
    <location>
        <begin position="1153"/>
        <end position="1165"/>
    </location>
</feature>
<feature type="region of interest" description="Disordered" evidence="1">
    <location>
        <begin position="798"/>
        <end position="922"/>
    </location>
</feature>
<feature type="region of interest" description="Disordered" evidence="1">
    <location>
        <begin position="1279"/>
        <end position="1334"/>
    </location>
</feature>
<proteinExistence type="predicted"/>
<keyword evidence="3" id="KW-1185">Reference proteome</keyword>
<evidence type="ECO:0000256" key="1">
    <source>
        <dbReference type="SAM" id="MobiDB-lite"/>
    </source>
</evidence>
<feature type="compositionally biased region" description="Basic and acidic residues" evidence="1">
    <location>
        <begin position="1283"/>
        <end position="1295"/>
    </location>
</feature>
<feature type="compositionally biased region" description="Low complexity" evidence="1">
    <location>
        <begin position="596"/>
        <end position="609"/>
    </location>
</feature>
<feature type="compositionally biased region" description="Polar residues" evidence="1">
    <location>
        <begin position="818"/>
        <end position="839"/>
    </location>
</feature>
<feature type="region of interest" description="Disordered" evidence="1">
    <location>
        <begin position="1237"/>
        <end position="1257"/>
    </location>
</feature>
<feature type="compositionally biased region" description="Basic residues" evidence="1">
    <location>
        <begin position="1325"/>
        <end position="1334"/>
    </location>
</feature>
<feature type="compositionally biased region" description="Pro residues" evidence="1">
    <location>
        <begin position="498"/>
        <end position="513"/>
    </location>
</feature>
<evidence type="ECO:0000313" key="3">
    <source>
        <dbReference type="Proteomes" id="UP000594454"/>
    </source>
</evidence>
<feature type="compositionally biased region" description="Polar residues" evidence="1">
    <location>
        <begin position="237"/>
        <end position="267"/>
    </location>
</feature>
<feature type="region of interest" description="Disordered" evidence="1">
    <location>
        <begin position="27"/>
        <end position="124"/>
    </location>
</feature>
<feature type="compositionally biased region" description="Low complexity" evidence="1">
    <location>
        <begin position="575"/>
        <end position="587"/>
    </location>
</feature>
<feature type="compositionally biased region" description="Basic residues" evidence="1">
    <location>
        <begin position="623"/>
        <end position="633"/>
    </location>
</feature>
<dbReference type="FunCoup" id="A0A7R8UTC2">
    <property type="interactions" value="1"/>
</dbReference>
<organism evidence="2 3">
    <name type="scientific">Hermetia illucens</name>
    <name type="common">Black soldier fly</name>
    <dbReference type="NCBI Taxonomy" id="343691"/>
    <lineage>
        <taxon>Eukaryota</taxon>
        <taxon>Metazoa</taxon>
        <taxon>Ecdysozoa</taxon>
        <taxon>Arthropoda</taxon>
        <taxon>Hexapoda</taxon>
        <taxon>Insecta</taxon>
        <taxon>Pterygota</taxon>
        <taxon>Neoptera</taxon>
        <taxon>Endopterygota</taxon>
        <taxon>Diptera</taxon>
        <taxon>Brachycera</taxon>
        <taxon>Stratiomyomorpha</taxon>
        <taxon>Stratiomyidae</taxon>
        <taxon>Hermetiinae</taxon>
        <taxon>Hermetia</taxon>
    </lineage>
</organism>
<feature type="compositionally biased region" description="Low complexity" evidence="1">
    <location>
        <begin position="840"/>
        <end position="865"/>
    </location>
</feature>
<name>A0A7R8UTC2_HERIL</name>
<dbReference type="Proteomes" id="UP000594454">
    <property type="component" value="Chromosome 3"/>
</dbReference>
<reference evidence="2 3" key="1">
    <citation type="submission" date="2020-11" db="EMBL/GenBank/DDBJ databases">
        <authorList>
            <person name="Wallbank WR R."/>
            <person name="Pardo Diaz C."/>
            <person name="Kozak K."/>
            <person name="Martin S."/>
            <person name="Jiggins C."/>
            <person name="Moest M."/>
            <person name="Warren A I."/>
            <person name="Generalovic N T."/>
            <person name="Byers J.R.P. K."/>
            <person name="Montejo-Kovacevich G."/>
            <person name="Yen C E."/>
        </authorList>
    </citation>
    <scope>NUCLEOTIDE SEQUENCE [LARGE SCALE GENOMIC DNA]</scope>
</reference>
<feature type="region of interest" description="Disordered" evidence="1">
    <location>
        <begin position="336"/>
        <end position="356"/>
    </location>
</feature>
<feature type="region of interest" description="Disordered" evidence="1">
    <location>
        <begin position="1034"/>
        <end position="1167"/>
    </location>
</feature>
<feature type="compositionally biased region" description="Low complexity" evidence="1">
    <location>
        <begin position="542"/>
        <end position="560"/>
    </location>
</feature>
<accession>A0A7R8UTC2</accession>
<feature type="region of interest" description="Disordered" evidence="1">
    <location>
        <begin position="729"/>
        <end position="769"/>
    </location>
</feature>
<feature type="region of interest" description="Disordered" evidence="1">
    <location>
        <begin position="237"/>
        <end position="285"/>
    </location>
</feature>
<feature type="compositionally biased region" description="Basic and acidic residues" evidence="1">
    <location>
        <begin position="465"/>
        <end position="475"/>
    </location>
</feature>
<protein>
    <submittedName>
        <fullName evidence="2">Uncharacterized protein</fullName>
    </submittedName>
</protein>
<gene>
    <name evidence="2" type="ORF">HERILL_LOCUS9154</name>
</gene>
<sequence length="1348" mass="145009">MARAGCRPNGLQKLEGDDVEKSLELLDKVLSEFEDPDSLPHIEPESPSQGNQSEDDGYMSMNGRRAKIPPDFHQQQQQHQQQEDHKIPHEQASDESSVSPPAMAEPPAHPIPTEETKSEEPPPPEVAEAIISNLLPRSGSINATELNHLHKINSPRHHHLVRQQSQDLCEHNNLTLVPPNYINGDDKGGGRIDIDGARSGPTISGDTGSDVGNYDDGEHTTGAIMPQQQQHNDKSNINIPETQIPSQATLPKTRPSTVIPSRYSSLPCSGPARSFDGSPNGMGPGGMRAAMGSGSFDGGGGRNILGIGISAVHDAVLRGGVAKLLPEPIVNEHPVTIYPGRASPPRGRVPPRTLPGSVERHREVCRNLNALDQHDGNMIDPCTNKIFSPSHQQFVISKSPSSPVMIVQKPKAGLLCHSNSSSSTTNSSFSNNQTNHMIIDNKMLFGNLQIPPRKRTNELNGTDSVSKRGDGRGPKDTGASSESTDEEFSDDSLEGQSLPPPPPPPIVPPPPSLSAPVTPSKRGSIAWEINLDDHLPPPPPAHLHQQLNHVSASGSSSAPTKSKKKMMSNKEKAASLKLDTSSSSSAKVIPRRRGRSVSGGSQSSLASTPSGGGGGGSLSNNHSPRHHNLRHRSGSVEWPEPPDPPVCSTEDEAASLYSDSDDVIPTYPANMTGQGTYVIRKGRRERNRLPELNASMSSSINSRLSNEAISPAVSQLNSLFVPNSRHSIDLGASSQMPPPISHHNSLLSPRSRLSLDLSSPNSTSELPQQSVIHASSSGNMMLGQQRYNDYKAFNNSTAAHYQQQQKHHQQHDDAQCGIGSSNHIESNGNGVAQMATTHHSGSSSSLNNNNNSNSANNGSNSSLNGPPQRVPSLSGMAVTSQQQQHQQSTQNDVITTTPRRELAPPIEEDEEQDSESQRGAPLREIENNISALLRGDISVARVGDISHHRRPLAFRPGVHKSESAKEMLLSQAAVFGPLPPSPPSSSPEVEIDGFPPLPPSPLENAADDEGDADDDIVRGLHGIRISSRTRLHFSRDRDSFEHPPAVPPHRSQPSVNTLKTRSMDAGYTKKYSSSSSSHSGGPGTLPGDMPPTSSSRRRLMSGAYPKRSAQSPREERRLQTSCSLPETPIFARGCDIPRTPHRRAPDLPTSGSRTAPRTNTATAPTLNSSIVGIGNTLGGGGGGRQHTINQALASGEMLRLAGGPARGWYPKQRNQQRPVSTEHLDRLHRSQGSMRAWDASGMTGTGGNRKPLTLPPNLTPKFFNKSPREALRRVTSLLIRKGNGKEKDPKRDKEAYATSAIHRSPGSAGDIPIGQNGTAQTNGSNHHHKKKGFFKSFWKKSKHYSLEQ</sequence>
<dbReference type="OMA" id="DQLGHCK"/>
<feature type="compositionally biased region" description="Low complexity" evidence="1">
    <location>
        <begin position="879"/>
        <end position="890"/>
    </location>
</feature>